<keyword evidence="2" id="KW-1185">Reference proteome</keyword>
<sequence>MERSVDENNVRNDVIDEDENTRLYPFGVPVSLCSTPVQMGNNKLPYVFIIVQLKFMFPEFNENKFRLVQLWVLLCFHSGIVTTTHCGEPIVGQLQLYLGFYWLCLTL</sequence>
<organism evidence="1 2">
    <name type="scientific">Acaulospora morrowiae</name>
    <dbReference type="NCBI Taxonomy" id="94023"/>
    <lineage>
        <taxon>Eukaryota</taxon>
        <taxon>Fungi</taxon>
        <taxon>Fungi incertae sedis</taxon>
        <taxon>Mucoromycota</taxon>
        <taxon>Glomeromycotina</taxon>
        <taxon>Glomeromycetes</taxon>
        <taxon>Diversisporales</taxon>
        <taxon>Acaulosporaceae</taxon>
        <taxon>Acaulospora</taxon>
    </lineage>
</organism>
<dbReference type="Proteomes" id="UP000789342">
    <property type="component" value="Unassembled WGS sequence"/>
</dbReference>
<name>A0A9N9CUT8_9GLOM</name>
<dbReference type="AlphaFoldDB" id="A0A9N9CUT8"/>
<reference evidence="1" key="1">
    <citation type="submission" date="2021-06" db="EMBL/GenBank/DDBJ databases">
        <authorList>
            <person name="Kallberg Y."/>
            <person name="Tangrot J."/>
            <person name="Rosling A."/>
        </authorList>
    </citation>
    <scope>NUCLEOTIDE SEQUENCE</scope>
    <source>
        <strain evidence="1">CL551</strain>
    </source>
</reference>
<dbReference type="EMBL" id="CAJVPV010007259">
    <property type="protein sequence ID" value="CAG8616814.1"/>
    <property type="molecule type" value="Genomic_DNA"/>
</dbReference>
<gene>
    <name evidence="1" type="ORF">AMORRO_LOCUS8480</name>
</gene>
<protein>
    <submittedName>
        <fullName evidence="1">3552_t:CDS:1</fullName>
    </submittedName>
</protein>
<evidence type="ECO:0000313" key="1">
    <source>
        <dbReference type="EMBL" id="CAG8616814.1"/>
    </source>
</evidence>
<evidence type="ECO:0000313" key="2">
    <source>
        <dbReference type="Proteomes" id="UP000789342"/>
    </source>
</evidence>
<accession>A0A9N9CUT8</accession>
<comment type="caution">
    <text evidence="1">The sequence shown here is derived from an EMBL/GenBank/DDBJ whole genome shotgun (WGS) entry which is preliminary data.</text>
</comment>
<proteinExistence type="predicted"/>